<feature type="region of interest" description="Disordered" evidence="1">
    <location>
        <begin position="457"/>
        <end position="677"/>
    </location>
</feature>
<dbReference type="SUPFAM" id="SSF81296">
    <property type="entry name" value="E set domains"/>
    <property type="match status" value="1"/>
</dbReference>
<proteinExistence type="predicted"/>
<dbReference type="OrthoDB" id="5873279at2759"/>
<dbReference type="Gene3D" id="2.60.40.10">
    <property type="entry name" value="Immunoglobulins"/>
    <property type="match status" value="1"/>
</dbReference>
<feature type="compositionally biased region" description="Basic and acidic residues" evidence="1">
    <location>
        <begin position="475"/>
        <end position="485"/>
    </location>
</feature>
<feature type="region of interest" description="Disordered" evidence="1">
    <location>
        <begin position="283"/>
        <end position="344"/>
    </location>
</feature>
<evidence type="ECO:0000313" key="4">
    <source>
        <dbReference type="Proteomes" id="UP000310158"/>
    </source>
</evidence>
<feature type="compositionally biased region" description="Polar residues" evidence="1">
    <location>
        <begin position="572"/>
        <end position="586"/>
    </location>
</feature>
<name>A0A4S4LQM2_9AGAM</name>
<evidence type="ECO:0000259" key="2">
    <source>
        <dbReference type="Pfam" id="PF16561"/>
    </source>
</evidence>
<feature type="domain" description="AMP-activated protein kinase glycogen-binding" evidence="2">
    <location>
        <begin position="140"/>
        <end position="196"/>
    </location>
</feature>
<protein>
    <recommendedName>
        <fullName evidence="2">AMP-activated protein kinase glycogen-binding domain-containing protein</fullName>
    </recommendedName>
</protein>
<gene>
    <name evidence="3" type="ORF">EW146_g6373</name>
</gene>
<comment type="caution">
    <text evidence="3">The sequence shown here is derived from an EMBL/GenBank/DDBJ whole genome shotgun (WGS) entry which is preliminary data.</text>
</comment>
<feature type="compositionally biased region" description="Low complexity" evidence="1">
    <location>
        <begin position="590"/>
        <end position="600"/>
    </location>
</feature>
<feature type="compositionally biased region" description="Low complexity" evidence="1">
    <location>
        <begin position="521"/>
        <end position="548"/>
    </location>
</feature>
<feature type="region of interest" description="Disordered" evidence="1">
    <location>
        <begin position="358"/>
        <end position="392"/>
    </location>
</feature>
<sequence>RTPRYHKATPRTDSTFLPLRNLRVASPTSTSRSQRSLSTSPTDHSMSGSGHDLHEVVLRWPHADANKVIATGTFDQASQPDPSQPTLFSFRFCFSQFMPSITTGLSFRLPSFSFFRRSSSSSDHPSDPPAPANPFYLTFQWSSSLHLRRSNSGFEAPVRIPWQNKLTYKFVVDGRWAVNDAEPTEYDHSGFINNVYVAPPKPEPQPEPEHEYPTVDETHAETASETTAVESEPATMEKVLCSEASCSLVNFVTGSVKQLAGQVHEAVIAPAVEFERTLDAPYEAPTPATKAAPPSAVTETKQAQEAVAQVAPASKEVEQKAEEIQEPTRSVEPGAPAPEKPLRGSRVAIEIVPILPPRASSPEAEGIPGSAIAPSQPAEPESADEPPSTHAPALRVQAARAGDATKADAEAVATSASEVPVIEITAPAGEPAPELAPPVLAAEPISQHNAVKEAVPADAVATAPAPVEAPASAIEEVKGEDKVEAPEVLATPSVEEGVGEGKPAGESVELKEPEVVGNGTAAAAASEAKNPEEATSALAAEPSSAPETNPGEPTPLGEEPQEIAATVAAPETSPTPASEPATNGTAAKSEPAATTEAKPAAVDDAKLTPPSSPGKRSGSFTLRSKKERVNFPSEGGESISGASSRFSSIRKKRNSSIFGKIKGIFGGEKDKEKKEVK</sequence>
<accession>A0A4S4LQM2</accession>
<feature type="compositionally biased region" description="Low complexity" evidence="1">
    <location>
        <begin position="283"/>
        <end position="313"/>
    </location>
</feature>
<organism evidence="3 4">
    <name type="scientific">Bondarzewia mesenterica</name>
    <dbReference type="NCBI Taxonomy" id="1095465"/>
    <lineage>
        <taxon>Eukaryota</taxon>
        <taxon>Fungi</taxon>
        <taxon>Dikarya</taxon>
        <taxon>Basidiomycota</taxon>
        <taxon>Agaricomycotina</taxon>
        <taxon>Agaricomycetes</taxon>
        <taxon>Russulales</taxon>
        <taxon>Bondarzewiaceae</taxon>
        <taxon>Bondarzewia</taxon>
    </lineage>
</organism>
<feature type="compositionally biased region" description="Low complexity" evidence="1">
    <location>
        <begin position="633"/>
        <end position="647"/>
    </location>
</feature>
<keyword evidence="4" id="KW-1185">Reference proteome</keyword>
<dbReference type="InterPro" id="IPR014756">
    <property type="entry name" value="Ig_E-set"/>
</dbReference>
<dbReference type="Pfam" id="PF16561">
    <property type="entry name" value="AMPK1_CBM"/>
    <property type="match status" value="1"/>
</dbReference>
<dbReference type="InterPro" id="IPR032640">
    <property type="entry name" value="AMPK1_CBM"/>
</dbReference>
<dbReference type="Proteomes" id="UP000310158">
    <property type="component" value="Unassembled WGS sequence"/>
</dbReference>
<reference evidence="3 4" key="1">
    <citation type="submission" date="2019-02" db="EMBL/GenBank/DDBJ databases">
        <title>Genome sequencing of the rare red list fungi Bondarzewia mesenterica.</title>
        <authorList>
            <person name="Buettner E."/>
            <person name="Kellner H."/>
        </authorList>
    </citation>
    <scope>NUCLEOTIDE SEQUENCE [LARGE SCALE GENOMIC DNA]</scope>
    <source>
        <strain evidence="3 4">DSM 108281</strain>
    </source>
</reference>
<dbReference type="AlphaFoldDB" id="A0A4S4LQM2"/>
<feature type="region of interest" description="Disordered" evidence="1">
    <location>
        <begin position="23"/>
        <end position="50"/>
    </location>
</feature>
<feature type="compositionally biased region" description="Low complexity" evidence="1">
    <location>
        <begin position="26"/>
        <end position="42"/>
    </location>
</feature>
<feature type="non-terminal residue" evidence="3">
    <location>
        <position position="1"/>
    </location>
</feature>
<feature type="compositionally biased region" description="Low complexity" evidence="1">
    <location>
        <begin position="370"/>
        <end position="388"/>
    </location>
</feature>
<evidence type="ECO:0000313" key="3">
    <source>
        <dbReference type="EMBL" id="THH13898.1"/>
    </source>
</evidence>
<feature type="compositionally biased region" description="Basic and acidic residues" evidence="1">
    <location>
        <begin position="667"/>
        <end position="677"/>
    </location>
</feature>
<feature type="compositionally biased region" description="Low complexity" evidence="1">
    <location>
        <begin position="457"/>
        <end position="474"/>
    </location>
</feature>
<dbReference type="EMBL" id="SGPL01000317">
    <property type="protein sequence ID" value="THH13898.1"/>
    <property type="molecule type" value="Genomic_DNA"/>
</dbReference>
<evidence type="ECO:0000256" key="1">
    <source>
        <dbReference type="SAM" id="MobiDB-lite"/>
    </source>
</evidence>
<dbReference type="InterPro" id="IPR013783">
    <property type="entry name" value="Ig-like_fold"/>
</dbReference>
<dbReference type="CDD" id="cd02859">
    <property type="entry name" value="E_set_AMPKbeta_like_N"/>
    <property type="match status" value="1"/>
</dbReference>